<keyword evidence="2" id="KW-0496">Mitochondrion</keyword>
<name>E6ZDV7_BETVM</name>
<dbReference type="GeneID" id="10220627"/>
<dbReference type="EMBL" id="FP885871">
    <property type="protein sequence ID" value="CBJ20759.1"/>
    <property type="molecule type" value="Genomic_DNA"/>
</dbReference>
<accession>E6ZDV7</accession>
<organism evidence="2">
    <name type="scientific">Beta vulgaris subsp. maritima</name>
    <name type="common">Sea beet</name>
    <name type="synonym">Beta maritima</name>
    <dbReference type="NCBI Taxonomy" id="350892"/>
    <lineage>
        <taxon>Eukaryota</taxon>
        <taxon>Viridiplantae</taxon>
        <taxon>Streptophyta</taxon>
        <taxon>Embryophyta</taxon>
        <taxon>Tracheophyta</taxon>
        <taxon>Spermatophyta</taxon>
        <taxon>Magnoliopsida</taxon>
        <taxon>eudicotyledons</taxon>
        <taxon>Gunneridae</taxon>
        <taxon>Pentapetalae</taxon>
        <taxon>Caryophyllales</taxon>
        <taxon>Chenopodiaceae</taxon>
        <taxon>Betoideae</taxon>
        <taxon>Beta</taxon>
    </lineage>
</organism>
<gene>
    <name evidence="2" type="primary">orf174b</name>
</gene>
<dbReference type="RefSeq" id="YP_004222246.1">
    <property type="nucleotide sequence ID" value="NC_015099.1"/>
</dbReference>
<dbReference type="EMBL" id="FQ014226">
    <property type="protein sequence ID" value="CBL52003.1"/>
    <property type="molecule type" value="Genomic_DNA"/>
</dbReference>
<protein>
    <submittedName>
        <fullName evidence="1">Uncharacterized protein orf174b</fullName>
    </submittedName>
</protein>
<dbReference type="EMBL" id="FP885845">
    <property type="protein sequence ID" value="CBX33284.1"/>
    <property type="molecule type" value="Genomic_DNA"/>
</dbReference>
<dbReference type="EMBL" id="FP885834">
    <property type="protein sequence ID" value="CBX33223.1"/>
    <property type="molecule type" value="Genomic_DNA"/>
</dbReference>
<reference evidence="2" key="2">
    <citation type="journal article" date="2011" name="Genome Biol. Evol.">
        <title>Structural and content diversity of mitochondrial genome in beet: a comparative genomic analysis.</title>
        <authorList>
            <person name="Darracq A."/>
            <person name="Varre J.S."/>
            <person name="Marechal-Drouard L."/>
            <person name="Courseaux A."/>
            <person name="Saumitou-Laprade P."/>
            <person name="Oztas S."/>
            <person name="Vacherie B."/>
            <person name="Barbe V.and.Touzet.P."/>
        </authorList>
    </citation>
    <scope>NUCLEOTIDE SEQUENCE</scope>
</reference>
<proteinExistence type="predicted"/>
<geneLocation type="mitochondrion" evidence="2"/>
<dbReference type="AlphaFoldDB" id="E6ZDV7"/>
<reference evidence="2" key="1">
    <citation type="submission" date="2010-11" db="EMBL/GenBank/DDBJ databases">
        <authorList>
            <person name="Genoscope - CEA"/>
        </authorList>
    </citation>
    <scope>NUCLEOTIDE SEQUENCE</scope>
</reference>
<sequence>MIHINEIPLTRLKKDGHISDFLAREEQEELYSRKLWTGIRDWMDIRNREEANKASSRKTKTYGIDIESALDVEPHSEECACSLLSEPSSPKRLIYRGSPHGFLISRERKEDYILVQRKSSVKISLHPAHRMEWKNKGSIHTSATVRSSKRSKCIKEAERRSLNHSQHFMVVRLL</sequence>
<evidence type="ECO:0000313" key="1">
    <source>
        <dbReference type="EMBL" id="CBJ20759.1"/>
    </source>
</evidence>
<evidence type="ECO:0000313" key="2">
    <source>
        <dbReference type="EMBL" id="CBX33223.1"/>
    </source>
</evidence>